<dbReference type="InterPro" id="IPR039375">
    <property type="entry name" value="NodN-like"/>
</dbReference>
<dbReference type="PANTHER" id="PTHR42993">
    <property type="entry name" value="MAOC-LIKE DEHYDRATASE DOMAIN-CONTAINING PROTEIN"/>
    <property type="match status" value="1"/>
</dbReference>
<feature type="domain" description="MaoC-like" evidence="1">
    <location>
        <begin position="16"/>
        <end position="122"/>
    </location>
</feature>
<dbReference type="RefSeq" id="WP_107142005.1">
    <property type="nucleotide sequence ID" value="NZ_CP028324.1"/>
</dbReference>
<evidence type="ECO:0000313" key="3">
    <source>
        <dbReference type="Proteomes" id="UP000240505"/>
    </source>
</evidence>
<dbReference type="EMBL" id="CP028324">
    <property type="protein sequence ID" value="AVR96657.1"/>
    <property type="molecule type" value="Genomic_DNA"/>
</dbReference>
<dbReference type="PANTHER" id="PTHR42993:SF1">
    <property type="entry name" value="MAOC-LIKE DEHYDRATASE DOMAIN-CONTAINING PROTEIN"/>
    <property type="match status" value="1"/>
</dbReference>
<evidence type="ECO:0000259" key="1">
    <source>
        <dbReference type="Pfam" id="PF01575"/>
    </source>
</evidence>
<dbReference type="InterPro" id="IPR029069">
    <property type="entry name" value="HotDog_dom_sf"/>
</dbReference>
<dbReference type="Pfam" id="PF01575">
    <property type="entry name" value="MaoC_dehydratas"/>
    <property type="match status" value="1"/>
</dbReference>
<name>A0A2R4CAI0_9BURK</name>
<evidence type="ECO:0000313" key="2">
    <source>
        <dbReference type="EMBL" id="AVR96657.1"/>
    </source>
</evidence>
<protein>
    <submittedName>
        <fullName evidence="2">Dehydratase</fullName>
    </submittedName>
</protein>
<reference evidence="2 3" key="1">
    <citation type="submission" date="2018-03" db="EMBL/GenBank/DDBJ databases">
        <title>Massilia armeniaca sp. nov., isolated from desert soil.</title>
        <authorList>
            <person name="Huang H."/>
            <person name="Ren M."/>
        </authorList>
    </citation>
    <scope>NUCLEOTIDE SEQUENCE [LARGE SCALE GENOMIC DNA]</scope>
    <source>
        <strain evidence="2 3">ZMN-3</strain>
    </source>
</reference>
<keyword evidence="3" id="KW-1185">Reference proteome</keyword>
<dbReference type="Proteomes" id="UP000240505">
    <property type="component" value="Chromosome"/>
</dbReference>
<dbReference type="InterPro" id="IPR002539">
    <property type="entry name" value="MaoC-like_dom"/>
</dbReference>
<gene>
    <name evidence="2" type="ORF">C9I28_13865</name>
</gene>
<dbReference type="Gene3D" id="3.10.129.10">
    <property type="entry name" value="Hotdog Thioesterase"/>
    <property type="match status" value="1"/>
</dbReference>
<dbReference type="OrthoDB" id="9801735at2"/>
<dbReference type="SUPFAM" id="SSF54637">
    <property type="entry name" value="Thioesterase/thiol ester dehydrase-isomerase"/>
    <property type="match status" value="1"/>
</dbReference>
<sequence length="154" mass="16788">MDAQPVLLDTIPALEAVVGREVALSRWFTIDQARITAFADVTDDHQWIHLDAERAQRESPYGGTVAHGFLTIALLPAMLASAVSLGEARLTVNYGCNKVRFPAAVPAGSRIRGRFTVQSVEALADCTQLVWLVTMESEAGGKPVCVAEFVMRRY</sequence>
<accession>A0A2R4CAI0</accession>
<proteinExistence type="predicted"/>
<dbReference type="AlphaFoldDB" id="A0A2R4CAI0"/>
<dbReference type="CDD" id="cd03450">
    <property type="entry name" value="NodN"/>
    <property type="match status" value="1"/>
</dbReference>
<organism evidence="2 3">
    <name type="scientific">Pseudoduganella armeniaca</name>
    <dbReference type="NCBI Taxonomy" id="2072590"/>
    <lineage>
        <taxon>Bacteria</taxon>
        <taxon>Pseudomonadati</taxon>
        <taxon>Pseudomonadota</taxon>
        <taxon>Betaproteobacteria</taxon>
        <taxon>Burkholderiales</taxon>
        <taxon>Oxalobacteraceae</taxon>
        <taxon>Telluria group</taxon>
        <taxon>Pseudoduganella</taxon>
    </lineage>
</organism>
<dbReference type="KEGG" id="masz:C9I28_13865"/>